<proteinExistence type="predicted"/>
<dbReference type="AlphaFoldDB" id="A0A0K2U7T2"/>
<dbReference type="EMBL" id="HACA01016942">
    <property type="protein sequence ID" value="CDW34303.1"/>
    <property type="molecule type" value="Transcribed_RNA"/>
</dbReference>
<feature type="non-terminal residue" evidence="2">
    <location>
        <position position="1"/>
    </location>
</feature>
<evidence type="ECO:0000256" key="1">
    <source>
        <dbReference type="SAM" id="Phobius"/>
    </source>
</evidence>
<evidence type="ECO:0000313" key="2">
    <source>
        <dbReference type="EMBL" id="CDW34303.1"/>
    </source>
</evidence>
<keyword evidence="1" id="KW-0472">Membrane</keyword>
<reference evidence="2" key="1">
    <citation type="submission" date="2014-05" db="EMBL/GenBank/DDBJ databases">
        <authorList>
            <person name="Chronopoulou M."/>
        </authorList>
    </citation>
    <scope>NUCLEOTIDE SEQUENCE</scope>
    <source>
        <tissue evidence="2">Whole organism</tissue>
    </source>
</reference>
<feature type="transmembrane region" description="Helical" evidence="1">
    <location>
        <begin position="44"/>
        <end position="69"/>
    </location>
</feature>
<organism evidence="2">
    <name type="scientific">Lepeophtheirus salmonis</name>
    <name type="common">Salmon louse</name>
    <name type="synonym">Caligus salmonis</name>
    <dbReference type="NCBI Taxonomy" id="72036"/>
    <lineage>
        <taxon>Eukaryota</taxon>
        <taxon>Metazoa</taxon>
        <taxon>Ecdysozoa</taxon>
        <taxon>Arthropoda</taxon>
        <taxon>Crustacea</taxon>
        <taxon>Multicrustacea</taxon>
        <taxon>Hexanauplia</taxon>
        <taxon>Copepoda</taxon>
        <taxon>Siphonostomatoida</taxon>
        <taxon>Caligidae</taxon>
        <taxon>Lepeophtheirus</taxon>
    </lineage>
</organism>
<keyword evidence="1" id="KW-1133">Transmembrane helix</keyword>
<keyword evidence="1" id="KW-0812">Transmembrane</keyword>
<protein>
    <submittedName>
        <fullName evidence="2">Uncharacterized protein</fullName>
    </submittedName>
</protein>
<sequence length="91" mass="10521">DGHTHNILRSSSTIILLKGCSTQLTTVGWSEKRHLKIVNEVDRLLLLLFISYWLLVSFCPLFIISDVWLYTRGSLFSRTTDFHVILEDITL</sequence>
<accession>A0A0K2U7T2</accession>
<name>A0A0K2U7T2_LEPSM</name>